<evidence type="ECO:0000256" key="4">
    <source>
        <dbReference type="ARBA" id="ARBA00022963"/>
    </source>
</evidence>
<evidence type="ECO:0000256" key="5">
    <source>
        <dbReference type="ARBA" id="ARBA00023098"/>
    </source>
</evidence>
<keyword evidence="5" id="KW-0443">Lipid metabolism</keyword>
<dbReference type="GO" id="GO:0016042">
    <property type="term" value="P:lipid catabolic process"/>
    <property type="evidence" value="ECO:0007669"/>
    <property type="project" value="UniProtKB-KW"/>
</dbReference>
<dbReference type="InterPro" id="IPR029058">
    <property type="entry name" value="AB_hydrolase_fold"/>
</dbReference>
<sequence>MTKTAKTISARSFLDRRVRASIENNIYRGARQSPTAVVMDRRTRRAALLAALLATVCCDAQLADLLGLGNVARDLTGALADHPLVKASSSITGDIVSSVSDVFSVPILQIARALGVDGSIPVLLDDNLVAHGDFISAEYMGGLGNEDVNLPLSGLIVKYGFPLERYQVHTADGYILSVFRIPRATPAPVVFLMHGLLASADDWVLTGRSSALAYRLADAGYDVWLGNARGNKHSRKHETLSPETASFWDFSWHEIGVHDLPAMIDLALNVSGARALKYVGHSQGTTAFFVMASLRPEYNDKVSLMVALSPVAWMTRTVSPPVRLLAPGQKWLHTFFAAFGLHEFLPDNGIMRVLRTLMCGTNTLAELLCGNALFLVAGFNLDQLNVTNLPVVFGHEPSGASTKQLVHYAQGVLSREFCQFDYGQQENLRRYGRAQPPAYPIERVSTPVSLVYSTADWLAHPDDVDELYARLGNVVDIHRVPHDKFNHLDFILAKDVNVLINDRLINFFSHF</sequence>
<evidence type="ECO:0000313" key="9">
    <source>
        <dbReference type="Proteomes" id="UP000299102"/>
    </source>
</evidence>
<dbReference type="InterPro" id="IPR006693">
    <property type="entry name" value="AB_hydrolase_lipase"/>
</dbReference>
<evidence type="ECO:0000259" key="7">
    <source>
        <dbReference type="Pfam" id="PF04083"/>
    </source>
</evidence>
<keyword evidence="2" id="KW-0732">Signal</keyword>
<comment type="similarity">
    <text evidence="1">Belongs to the AB hydrolase superfamily. Lipase family.</text>
</comment>
<dbReference type="STRING" id="151549.A0A4C1WH46"/>
<evidence type="ECO:0000256" key="3">
    <source>
        <dbReference type="ARBA" id="ARBA00022801"/>
    </source>
</evidence>
<dbReference type="Pfam" id="PF04083">
    <property type="entry name" value="Abhydro_lipase"/>
    <property type="match status" value="1"/>
</dbReference>
<dbReference type="SUPFAM" id="SSF53474">
    <property type="entry name" value="alpha/beta-Hydrolases"/>
    <property type="match status" value="1"/>
</dbReference>
<keyword evidence="6" id="KW-0325">Glycoprotein</keyword>
<dbReference type="EMBL" id="BGZK01000567">
    <property type="protein sequence ID" value="GBP50491.1"/>
    <property type="molecule type" value="Genomic_DNA"/>
</dbReference>
<keyword evidence="3" id="KW-0378">Hydrolase</keyword>
<reference evidence="8 9" key="1">
    <citation type="journal article" date="2019" name="Commun. Biol.">
        <title>The bagworm genome reveals a unique fibroin gene that provides high tensile strength.</title>
        <authorList>
            <person name="Kono N."/>
            <person name="Nakamura H."/>
            <person name="Ohtoshi R."/>
            <person name="Tomita M."/>
            <person name="Numata K."/>
            <person name="Arakawa K."/>
        </authorList>
    </citation>
    <scope>NUCLEOTIDE SEQUENCE [LARGE SCALE GENOMIC DNA]</scope>
</reference>
<evidence type="ECO:0000256" key="1">
    <source>
        <dbReference type="ARBA" id="ARBA00010701"/>
    </source>
</evidence>
<dbReference type="PANTHER" id="PTHR11005">
    <property type="entry name" value="LYSOSOMAL ACID LIPASE-RELATED"/>
    <property type="match status" value="1"/>
</dbReference>
<evidence type="ECO:0000256" key="6">
    <source>
        <dbReference type="ARBA" id="ARBA00023180"/>
    </source>
</evidence>
<dbReference type="OrthoDB" id="9974421at2759"/>
<evidence type="ECO:0000256" key="2">
    <source>
        <dbReference type="ARBA" id="ARBA00022729"/>
    </source>
</evidence>
<name>A0A4C1WH46_EUMVA</name>
<keyword evidence="9" id="KW-1185">Reference proteome</keyword>
<dbReference type="AlphaFoldDB" id="A0A4C1WH46"/>
<dbReference type="GO" id="GO:0016787">
    <property type="term" value="F:hydrolase activity"/>
    <property type="evidence" value="ECO:0007669"/>
    <property type="project" value="UniProtKB-KW"/>
</dbReference>
<gene>
    <name evidence="8" type="primary">Lip1</name>
    <name evidence="8" type="ORF">EVAR_25188_1</name>
</gene>
<organism evidence="8 9">
    <name type="scientific">Eumeta variegata</name>
    <name type="common">Bagworm moth</name>
    <name type="synonym">Eumeta japonica</name>
    <dbReference type="NCBI Taxonomy" id="151549"/>
    <lineage>
        <taxon>Eukaryota</taxon>
        <taxon>Metazoa</taxon>
        <taxon>Ecdysozoa</taxon>
        <taxon>Arthropoda</taxon>
        <taxon>Hexapoda</taxon>
        <taxon>Insecta</taxon>
        <taxon>Pterygota</taxon>
        <taxon>Neoptera</taxon>
        <taxon>Endopterygota</taxon>
        <taxon>Lepidoptera</taxon>
        <taxon>Glossata</taxon>
        <taxon>Ditrysia</taxon>
        <taxon>Tineoidea</taxon>
        <taxon>Psychidae</taxon>
        <taxon>Oiketicinae</taxon>
        <taxon>Eumeta</taxon>
    </lineage>
</organism>
<dbReference type="FunFam" id="3.40.50.1820:FF:000021">
    <property type="entry name" value="Lipase"/>
    <property type="match status" value="1"/>
</dbReference>
<evidence type="ECO:0000313" key="8">
    <source>
        <dbReference type="EMBL" id="GBP50491.1"/>
    </source>
</evidence>
<keyword evidence="4" id="KW-0442">Lipid degradation</keyword>
<protein>
    <submittedName>
        <fullName evidence="8">Lipase 1</fullName>
    </submittedName>
</protein>
<accession>A0A4C1WH46</accession>
<proteinExistence type="inferred from homology"/>
<dbReference type="Gene3D" id="3.40.50.1820">
    <property type="entry name" value="alpha/beta hydrolase"/>
    <property type="match status" value="1"/>
</dbReference>
<comment type="caution">
    <text evidence="8">The sequence shown here is derived from an EMBL/GenBank/DDBJ whole genome shotgun (WGS) entry which is preliminary data.</text>
</comment>
<feature type="domain" description="Partial AB-hydrolase lipase" evidence="7">
    <location>
        <begin position="155"/>
        <end position="206"/>
    </location>
</feature>
<dbReference type="Proteomes" id="UP000299102">
    <property type="component" value="Unassembled WGS sequence"/>
</dbReference>